<feature type="transmembrane region" description="Helical" evidence="1">
    <location>
        <begin position="67"/>
        <end position="84"/>
    </location>
</feature>
<gene>
    <name evidence="3" type="ORF">KSB_14140</name>
</gene>
<keyword evidence="1" id="KW-0812">Transmembrane</keyword>
<evidence type="ECO:0000259" key="2">
    <source>
        <dbReference type="Pfam" id="PF05425"/>
    </source>
</evidence>
<proteinExistence type="predicted"/>
<evidence type="ECO:0000256" key="1">
    <source>
        <dbReference type="SAM" id="Phobius"/>
    </source>
</evidence>
<evidence type="ECO:0000313" key="4">
    <source>
        <dbReference type="Proteomes" id="UP000654345"/>
    </source>
</evidence>
<organism evidence="3 4">
    <name type="scientific">Ktedonobacter robiniae</name>
    <dbReference type="NCBI Taxonomy" id="2778365"/>
    <lineage>
        <taxon>Bacteria</taxon>
        <taxon>Bacillati</taxon>
        <taxon>Chloroflexota</taxon>
        <taxon>Ktedonobacteria</taxon>
        <taxon>Ktedonobacterales</taxon>
        <taxon>Ktedonobacteraceae</taxon>
        <taxon>Ktedonobacter</taxon>
    </lineage>
</organism>
<accession>A0ABQ3UJN7</accession>
<dbReference type="Pfam" id="PF05425">
    <property type="entry name" value="CopD"/>
    <property type="match status" value="1"/>
</dbReference>
<feature type="transmembrane region" description="Helical" evidence="1">
    <location>
        <begin position="96"/>
        <end position="118"/>
    </location>
</feature>
<keyword evidence="4" id="KW-1185">Reference proteome</keyword>
<name>A0ABQ3UJN7_9CHLR</name>
<reference evidence="3 4" key="1">
    <citation type="journal article" date="2021" name="Int. J. Syst. Evol. Microbiol.">
        <title>Reticulibacter mediterranei gen. nov., sp. nov., within the new family Reticulibacteraceae fam. nov., and Ktedonospora formicarum gen. nov., sp. nov., Ktedonobacter robiniae sp. nov., Dictyobacter formicarum sp. nov. and Dictyobacter arantiisoli sp. nov., belonging to the class Ktedonobacteria.</title>
        <authorList>
            <person name="Yabe S."/>
            <person name="Zheng Y."/>
            <person name="Wang C.M."/>
            <person name="Sakai Y."/>
            <person name="Abe K."/>
            <person name="Yokota A."/>
            <person name="Donadio S."/>
            <person name="Cavaletti L."/>
            <person name="Monciardini P."/>
        </authorList>
    </citation>
    <scope>NUCLEOTIDE SEQUENCE [LARGE SCALE GENOMIC DNA]</scope>
    <source>
        <strain evidence="3 4">SOSP1-30</strain>
    </source>
</reference>
<dbReference type="EMBL" id="BNJG01000001">
    <property type="protein sequence ID" value="GHO52939.1"/>
    <property type="molecule type" value="Genomic_DNA"/>
</dbReference>
<keyword evidence="1" id="KW-0472">Membrane</keyword>
<evidence type="ECO:0000313" key="3">
    <source>
        <dbReference type="EMBL" id="GHO52939.1"/>
    </source>
</evidence>
<dbReference type="InterPro" id="IPR008457">
    <property type="entry name" value="Cu-R_CopD_dom"/>
</dbReference>
<keyword evidence="1" id="KW-1133">Transmembrane helix</keyword>
<sequence length="165" mass="17865">MSPNFFSESWGNAEMILHLIMRAAHTIAGAAWVGGSIMYLLVVIPALRAGGPSPVISSQVAALFKRMVNICMGIMVLSGVYLTVDRLTQTTLGWPYLATLITKIVLVLAMLFVAIYLGQSNIRRLAKRTSRLSKVAPQVMLALGILVFILGALLNILFEAAITPH</sequence>
<comment type="caution">
    <text evidence="3">The sequence shown here is derived from an EMBL/GenBank/DDBJ whole genome shotgun (WGS) entry which is preliminary data.</text>
</comment>
<feature type="transmembrane region" description="Helical" evidence="1">
    <location>
        <begin position="20"/>
        <end position="47"/>
    </location>
</feature>
<feature type="transmembrane region" description="Helical" evidence="1">
    <location>
        <begin position="139"/>
        <end position="158"/>
    </location>
</feature>
<feature type="domain" description="Copper resistance protein D" evidence="2">
    <location>
        <begin position="59"/>
        <end position="152"/>
    </location>
</feature>
<dbReference type="Proteomes" id="UP000654345">
    <property type="component" value="Unassembled WGS sequence"/>
</dbReference>
<protein>
    <recommendedName>
        <fullName evidence="2">Copper resistance protein D domain-containing protein</fullName>
    </recommendedName>
</protein>